<keyword evidence="3" id="KW-1185">Reference proteome</keyword>
<accession>S7PZB4</accession>
<dbReference type="RefSeq" id="XP_007869069.1">
    <property type="nucleotide sequence ID" value="XM_007870878.1"/>
</dbReference>
<gene>
    <name evidence="2" type="ORF">GLOTRDRAFT_95647</name>
</gene>
<dbReference type="GeneID" id="19309738"/>
<dbReference type="KEGG" id="gtr:GLOTRDRAFT_95647"/>
<organism evidence="2 3">
    <name type="scientific">Gloeophyllum trabeum (strain ATCC 11539 / FP-39264 / Madison 617)</name>
    <name type="common">Brown rot fungus</name>
    <dbReference type="NCBI Taxonomy" id="670483"/>
    <lineage>
        <taxon>Eukaryota</taxon>
        <taxon>Fungi</taxon>
        <taxon>Dikarya</taxon>
        <taxon>Basidiomycota</taxon>
        <taxon>Agaricomycotina</taxon>
        <taxon>Agaricomycetes</taxon>
        <taxon>Gloeophyllales</taxon>
        <taxon>Gloeophyllaceae</taxon>
        <taxon>Gloeophyllum</taxon>
    </lineage>
</organism>
<protein>
    <submittedName>
        <fullName evidence="2">Uncharacterized protein</fullName>
    </submittedName>
</protein>
<dbReference type="AlphaFoldDB" id="S7PZB4"/>
<dbReference type="EMBL" id="KB469307">
    <property type="protein sequence ID" value="EPQ52823.1"/>
    <property type="molecule type" value="Genomic_DNA"/>
</dbReference>
<name>S7PZB4_GLOTA</name>
<proteinExistence type="predicted"/>
<keyword evidence="1" id="KW-0732">Signal</keyword>
<dbReference type="Proteomes" id="UP000030669">
    <property type="component" value="Unassembled WGS sequence"/>
</dbReference>
<feature type="chain" id="PRO_5012113349" evidence="1">
    <location>
        <begin position="16"/>
        <end position="102"/>
    </location>
</feature>
<dbReference type="PROSITE" id="PS51257">
    <property type="entry name" value="PROKAR_LIPOPROTEIN"/>
    <property type="match status" value="1"/>
</dbReference>
<feature type="signal peptide" evidence="1">
    <location>
        <begin position="1"/>
        <end position="15"/>
    </location>
</feature>
<evidence type="ECO:0000256" key="1">
    <source>
        <dbReference type="SAM" id="SignalP"/>
    </source>
</evidence>
<sequence>MLKLTILASLPLCLAQPFAVSPWSGSGCDGTTILASSGGAAGSGCVFGALNMTALESVQISLDNCTILLYASHTCEGSPAMTTVSIASDNTERSTFRRSVPG</sequence>
<evidence type="ECO:0000313" key="2">
    <source>
        <dbReference type="EMBL" id="EPQ52823.1"/>
    </source>
</evidence>
<reference evidence="2 3" key="1">
    <citation type="journal article" date="2012" name="Science">
        <title>The Paleozoic origin of enzymatic lignin decomposition reconstructed from 31 fungal genomes.</title>
        <authorList>
            <person name="Floudas D."/>
            <person name="Binder M."/>
            <person name="Riley R."/>
            <person name="Barry K."/>
            <person name="Blanchette R.A."/>
            <person name="Henrissat B."/>
            <person name="Martinez A.T."/>
            <person name="Otillar R."/>
            <person name="Spatafora J.W."/>
            <person name="Yadav J.S."/>
            <person name="Aerts A."/>
            <person name="Benoit I."/>
            <person name="Boyd A."/>
            <person name="Carlson A."/>
            <person name="Copeland A."/>
            <person name="Coutinho P.M."/>
            <person name="de Vries R.P."/>
            <person name="Ferreira P."/>
            <person name="Findley K."/>
            <person name="Foster B."/>
            <person name="Gaskell J."/>
            <person name="Glotzer D."/>
            <person name="Gorecki P."/>
            <person name="Heitman J."/>
            <person name="Hesse C."/>
            <person name="Hori C."/>
            <person name="Igarashi K."/>
            <person name="Jurgens J.A."/>
            <person name="Kallen N."/>
            <person name="Kersten P."/>
            <person name="Kohler A."/>
            <person name="Kuees U."/>
            <person name="Kumar T.K.A."/>
            <person name="Kuo A."/>
            <person name="LaButti K."/>
            <person name="Larrondo L.F."/>
            <person name="Lindquist E."/>
            <person name="Ling A."/>
            <person name="Lombard V."/>
            <person name="Lucas S."/>
            <person name="Lundell T."/>
            <person name="Martin R."/>
            <person name="McLaughlin D.J."/>
            <person name="Morgenstern I."/>
            <person name="Morin E."/>
            <person name="Murat C."/>
            <person name="Nagy L.G."/>
            <person name="Nolan M."/>
            <person name="Ohm R.A."/>
            <person name="Patyshakuliyeva A."/>
            <person name="Rokas A."/>
            <person name="Ruiz-Duenas F.J."/>
            <person name="Sabat G."/>
            <person name="Salamov A."/>
            <person name="Samejima M."/>
            <person name="Schmutz J."/>
            <person name="Slot J.C."/>
            <person name="St John F."/>
            <person name="Stenlid J."/>
            <person name="Sun H."/>
            <person name="Sun S."/>
            <person name="Syed K."/>
            <person name="Tsang A."/>
            <person name="Wiebenga A."/>
            <person name="Young D."/>
            <person name="Pisabarro A."/>
            <person name="Eastwood D.C."/>
            <person name="Martin F."/>
            <person name="Cullen D."/>
            <person name="Grigoriev I.V."/>
            <person name="Hibbett D.S."/>
        </authorList>
    </citation>
    <scope>NUCLEOTIDE SEQUENCE [LARGE SCALE GENOMIC DNA]</scope>
    <source>
        <strain evidence="2 3">ATCC 11539</strain>
    </source>
</reference>
<evidence type="ECO:0000313" key="3">
    <source>
        <dbReference type="Proteomes" id="UP000030669"/>
    </source>
</evidence>
<dbReference type="HOGENOM" id="CLU_2277804_0_0_1"/>